<comment type="caution">
    <text evidence="2">The sequence shown here is derived from an EMBL/GenBank/DDBJ whole genome shotgun (WGS) entry which is preliminary data.</text>
</comment>
<reference evidence="2 3" key="1">
    <citation type="submission" date="2020-04" db="EMBL/GenBank/DDBJ databases">
        <title>Ralstonia insidiosa genome sequencing and assembly.</title>
        <authorList>
            <person name="Martins R.C.R."/>
            <person name="Perdigao-Neto L.V."/>
            <person name="Levin A.S.S."/>
            <person name="Costa S.F."/>
        </authorList>
    </citation>
    <scope>NUCLEOTIDE SEQUENCE [LARGE SCALE GENOMIC DNA]</scope>
    <source>
        <strain evidence="2 3">5047</strain>
    </source>
</reference>
<keyword evidence="1" id="KW-1133">Transmembrane helix</keyword>
<accession>A0A848P837</accession>
<dbReference type="EMBL" id="JABBZM010000041">
    <property type="protein sequence ID" value="NMV41910.1"/>
    <property type="molecule type" value="Genomic_DNA"/>
</dbReference>
<organism evidence="2 3">
    <name type="scientific">Ralstonia insidiosa</name>
    <dbReference type="NCBI Taxonomy" id="190721"/>
    <lineage>
        <taxon>Bacteria</taxon>
        <taxon>Pseudomonadati</taxon>
        <taxon>Pseudomonadota</taxon>
        <taxon>Betaproteobacteria</taxon>
        <taxon>Burkholderiales</taxon>
        <taxon>Burkholderiaceae</taxon>
        <taxon>Ralstonia</taxon>
    </lineage>
</organism>
<dbReference type="AlphaFoldDB" id="A0A848P837"/>
<name>A0A848P837_9RALS</name>
<sequence>MTGSDFAIPIILIGLGIAAWLASVGITDPDATADAEALRSIAAQRRTFRVIAYVLLGLGTLTLLPLAFFSAVGIPGAP</sequence>
<gene>
    <name evidence="2" type="ORF">HGR00_28750</name>
</gene>
<feature type="transmembrane region" description="Helical" evidence="1">
    <location>
        <begin position="48"/>
        <end position="74"/>
    </location>
</feature>
<protein>
    <submittedName>
        <fullName evidence="2">Uncharacterized protein</fullName>
    </submittedName>
</protein>
<keyword evidence="1" id="KW-0812">Transmembrane</keyword>
<evidence type="ECO:0000313" key="3">
    <source>
        <dbReference type="Proteomes" id="UP000575469"/>
    </source>
</evidence>
<keyword evidence="1" id="KW-0472">Membrane</keyword>
<feature type="transmembrane region" description="Helical" evidence="1">
    <location>
        <begin position="6"/>
        <end position="27"/>
    </location>
</feature>
<evidence type="ECO:0000256" key="1">
    <source>
        <dbReference type="SAM" id="Phobius"/>
    </source>
</evidence>
<proteinExistence type="predicted"/>
<evidence type="ECO:0000313" key="2">
    <source>
        <dbReference type="EMBL" id="NMV41910.1"/>
    </source>
</evidence>
<dbReference type="Proteomes" id="UP000575469">
    <property type="component" value="Unassembled WGS sequence"/>
</dbReference>
<dbReference type="RefSeq" id="WP_169341898.1">
    <property type="nucleotide sequence ID" value="NZ_JABBZM010000041.1"/>
</dbReference>